<dbReference type="InterPro" id="IPR052579">
    <property type="entry name" value="Zinc_finger_SWIM"/>
</dbReference>
<name>A0AAD4VDL8_PRUDU</name>
<reference evidence="1 2" key="1">
    <citation type="journal article" date="2022" name="G3 (Bethesda)">
        <title>Whole-genome sequence and methylome profiling of the almond [Prunus dulcis (Mill.) D.A. Webb] cultivar 'Nonpareil'.</title>
        <authorList>
            <person name="D'Amico-Willman K.M."/>
            <person name="Ouma W.Z."/>
            <person name="Meulia T."/>
            <person name="Sideli G.M."/>
            <person name="Gradziel T.M."/>
            <person name="Fresnedo-Ramirez J."/>
        </authorList>
    </citation>
    <scope>NUCLEOTIDE SEQUENCE [LARGE SCALE GENOMIC DNA]</scope>
    <source>
        <strain evidence="1">Clone GOH B32 T37-40</strain>
    </source>
</reference>
<keyword evidence="2" id="KW-1185">Reference proteome</keyword>
<proteinExistence type="predicted"/>
<dbReference type="Proteomes" id="UP001054821">
    <property type="component" value="Chromosome 6"/>
</dbReference>
<dbReference type="EMBL" id="JAJFAZ020000006">
    <property type="protein sequence ID" value="KAI5323159.1"/>
    <property type="molecule type" value="Genomic_DNA"/>
</dbReference>
<protein>
    <recommendedName>
        <fullName evidence="3">Protein FAR1-RELATED SEQUENCE</fullName>
    </recommendedName>
</protein>
<dbReference type="PANTHER" id="PTHR31569">
    <property type="entry name" value="SWIM-TYPE DOMAIN-CONTAINING PROTEIN"/>
    <property type="match status" value="1"/>
</dbReference>
<evidence type="ECO:0000313" key="1">
    <source>
        <dbReference type="EMBL" id="KAI5323159.1"/>
    </source>
</evidence>
<comment type="caution">
    <text evidence="1">The sequence shown here is derived from an EMBL/GenBank/DDBJ whole genome shotgun (WGS) entry which is preliminary data.</text>
</comment>
<sequence>MLDANGDTKKYARDTGTKKCECPFLLKGVNIGDGDDWKLEVICEVHNHAISEYLQGNSFVGRLFEEENALSVDMSKSLVKPIYILVTLKDRDAINVSNMKTIYNARIRNRTKEFAGRTQMQQLLTKLSEHNYIEWHRTSSDIVTNLF</sequence>
<gene>
    <name evidence="1" type="ORF">L3X38_032231</name>
</gene>
<dbReference type="PANTHER" id="PTHR31569:SF4">
    <property type="entry name" value="SWIM-TYPE DOMAIN-CONTAINING PROTEIN"/>
    <property type="match status" value="1"/>
</dbReference>
<evidence type="ECO:0000313" key="2">
    <source>
        <dbReference type="Proteomes" id="UP001054821"/>
    </source>
</evidence>
<organism evidence="1 2">
    <name type="scientific">Prunus dulcis</name>
    <name type="common">Almond</name>
    <name type="synonym">Amygdalus dulcis</name>
    <dbReference type="NCBI Taxonomy" id="3755"/>
    <lineage>
        <taxon>Eukaryota</taxon>
        <taxon>Viridiplantae</taxon>
        <taxon>Streptophyta</taxon>
        <taxon>Embryophyta</taxon>
        <taxon>Tracheophyta</taxon>
        <taxon>Spermatophyta</taxon>
        <taxon>Magnoliopsida</taxon>
        <taxon>eudicotyledons</taxon>
        <taxon>Gunneridae</taxon>
        <taxon>Pentapetalae</taxon>
        <taxon>rosids</taxon>
        <taxon>fabids</taxon>
        <taxon>Rosales</taxon>
        <taxon>Rosaceae</taxon>
        <taxon>Amygdaloideae</taxon>
        <taxon>Amygdaleae</taxon>
        <taxon>Prunus</taxon>
    </lineage>
</organism>
<dbReference type="AlphaFoldDB" id="A0AAD4VDL8"/>
<evidence type="ECO:0008006" key="3">
    <source>
        <dbReference type="Google" id="ProtNLM"/>
    </source>
</evidence>
<accession>A0AAD4VDL8</accession>